<dbReference type="HOGENOM" id="CLU_1846899_0_0_1"/>
<evidence type="ECO:0000313" key="3">
    <source>
        <dbReference type="Proteomes" id="UP000008068"/>
    </source>
</evidence>
<dbReference type="InParanoid" id="G0PDP3"/>
<dbReference type="Proteomes" id="UP000008068">
    <property type="component" value="Unassembled WGS sequence"/>
</dbReference>
<gene>
    <name evidence="2" type="ORF">CAEBREN_05972</name>
</gene>
<keyword evidence="3" id="KW-1185">Reference proteome</keyword>
<accession>G0PDP3</accession>
<evidence type="ECO:0000256" key="1">
    <source>
        <dbReference type="SAM" id="SignalP"/>
    </source>
</evidence>
<name>G0PDP3_CAEBE</name>
<dbReference type="EMBL" id="GL380284">
    <property type="protein sequence ID" value="EGT51930.1"/>
    <property type="molecule type" value="Genomic_DNA"/>
</dbReference>
<feature type="signal peptide" evidence="1">
    <location>
        <begin position="1"/>
        <end position="16"/>
    </location>
</feature>
<proteinExistence type="predicted"/>
<dbReference type="AlphaFoldDB" id="G0PDP3"/>
<organism evidence="3">
    <name type="scientific">Caenorhabditis brenneri</name>
    <name type="common">Nematode worm</name>
    <dbReference type="NCBI Taxonomy" id="135651"/>
    <lineage>
        <taxon>Eukaryota</taxon>
        <taxon>Metazoa</taxon>
        <taxon>Ecdysozoa</taxon>
        <taxon>Nematoda</taxon>
        <taxon>Chromadorea</taxon>
        <taxon>Rhabditida</taxon>
        <taxon>Rhabditina</taxon>
        <taxon>Rhabditomorpha</taxon>
        <taxon>Rhabditoidea</taxon>
        <taxon>Rhabditidae</taxon>
        <taxon>Peloderinae</taxon>
        <taxon>Caenorhabditis</taxon>
    </lineage>
</organism>
<reference evidence="3" key="1">
    <citation type="submission" date="2011-07" db="EMBL/GenBank/DDBJ databases">
        <authorList>
            <consortium name="Caenorhabditis brenneri Sequencing and Analysis Consortium"/>
            <person name="Wilson R.K."/>
        </authorList>
    </citation>
    <scope>NUCLEOTIDE SEQUENCE [LARGE SCALE GENOMIC DNA]</scope>
    <source>
        <strain evidence="3">PB2801</strain>
    </source>
</reference>
<feature type="chain" id="PRO_5003406812" evidence="1">
    <location>
        <begin position="17"/>
        <end position="139"/>
    </location>
</feature>
<protein>
    <submittedName>
        <fullName evidence="2">Uncharacterized protein</fullName>
    </submittedName>
</protein>
<keyword evidence="1" id="KW-0732">Signal</keyword>
<evidence type="ECO:0000313" key="2">
    <source>
        <dbReference type="EMBL" id="EGT51930.1"/>
    </source>
</evidence>
<sequence>MSPVIVFIMLFAPTLCDDPPKPDLGSQEEFLKEVNEYRAKFAKERKIPNMYKLTMLTDKRSEVLRIDRNFDSESYRNTTEKISKRVNQWKEELNANKIKYRDSRYGYLELLNPLHAFIECSLTGSQKLEYQLLCSMRFS</sequence>